<comment type="similarity">
    <text evidence="1">Belongs to the short-chain dehydrogenases/reductases (SDR) family.</text>
</comment>
<feature type="region of interest" description="Disordered" evidence="3">
    <location>
        <begin position="257"/>
        <end position="280"/>
    </location>
</feature>
<name>A0A1H4IMJ0_RHOJO</name>
<dbReference type="EMBL" id="FNTL01000002">
    <property type="protein sequence ID" value="SEB35183.1"/>
    <property type="molecule type" value="Genomic_DNA"/>
</dbReference>
<evidence type="ECO:0000256" key="3">
    <source>
        <dbReference type="SAM" id="MobiDB-lite"/>
    </source>
</evidence>
<dbReference type="GO" id="GO:0016491">
    <property type="term" value="F:oxidoreductase activity"/>
    <property type="evidence" value="ECO:0007669"/>
    <property type="project" value="UniProtKB-KW"/>
</dbReference>
<gene>
    <name evidence="4" type="ORF">SAMN04490220_0247</name>
</gene>
<dbReference type="InterPro" id="IPR036291">
    <property type="entry name" value="NAD(P)-bd_dom_sf"/>
</dbReference>
<dbReference type="Gene3D" id="3.40.50.720">
    <property type="entry name" value="NAD(P)-binding Rossmann-like Domain"/>
    <property type="match status" value="1"/>
</dbReference>
<sequence length="280" mass="28862">MLGEGSDRGRFSGRVALVSGGASGIGSSVVTRLVAEGARVLIADVADSDGMNLARSLGGRAHFVRVDVRNRSDWEFAVESSQTVFGSSPTLLVHSAGVMTGGSIADPDEDAFRLAYDVNALGPVLGTAACIPGMRAAATGSVVLLSSIASLTGAGGFVPYAMSKSVHTTYARCAARELGHDGIRVNVVVPGGVETPLNSGPAFAALDRSAWFGRMPVPRIGQPDEIAGSILYLLSDDASFVTGTSLTVDGGQVHGPLASWAQDSSHPSNRTNTNDERDYV</sequence>
<organism evidence="4 5">
    <name type="scientific">Rhodococcus jostii</name>
    <dbReference type="NCBI Taxonomy" id="132919"/>
    <lineage>
        <taxon>Bacteria</taxon>
        <taxon>Bacillati</taxon>
        <taxon>Actinomycetota</taxon>
        <taxon>Actinomycetes</taxon>
        <taxon>Mycobacteriales</taxon>
        <taxon>Nocardiaceae</taxon>
        <taxon>Rhodococcus</taxon>
    </lineage>
</organism>
<dbReference type="FunFam" id="3.40.50.720:FF:000084">
    <property type="entry name" value="Short-chain dehydrogenase reductase"/>
    <property type="match status" value="1"/>
</dbReference>
<accession>A0A1H4IMJ0</accession>
<dbReference type="PRINTS" id="PR00081">
    <property type="entry name" value="GDHRDH"/>
</dbReference>
<protein>
    <submittedName>
        <fullName evidence="4">3alpha(Or 20beta)-hydroxysteroid dehydrogenase</fullName>
    </submittedName>
</protein>
<dbReference type="AlphaFoldDB" id="A0A1H4IMJ0"/>
<dbReference type="RefSeq" id="WP_073366246.1">
    <property type="nucleotide sequence ID" value="NZ_FNTL01000002.1"/>
</dbReference>
<evidence type="ECO:0000256" key="2">
    <source>
        <dbReference type="ARBA" id="ARBA00023002"/>
    </source>
</evidence>
<dbReference type="PANTHER" id="PTHR24321">
    <property type="entry name" value="DEHYDROGENASES, SHORT CHAIN"/>
    <property type="match status" value="1"/>
</dbReference>
<dbReference type="Proteomes" id="UP000183407">
    <property type="component" value="Unassembled WGS sequence"/>
</dbReference>
<dbReference type="InterPro" id="IPR002347">
    <property type="entry name" value="SDR_fam"/>
</dbReference>
<reference evidence="5" key="1">
    <citation type="submission" date="2016-10" db="EMBL/GenBank/DDBJ databases">
        <authorList>
            <person name="Varghese N."/>
        </authorList>
    </citation>
    <scope>NUCLEOTIDE SEQUENCE [LARGE SCALE GENOMIC DNA]</scope>
    <source>
        <strain evidence="5">DSM 44719</strain>
    </source>
</reference>
<dbReference type="OrthoDB" id="7064009at2"/>
<evidence type="ECO:0000313" key="4">
    <source>
        <dbReference type="EMBL" id="SEB35183.1"/>
    </source>
</evidence>
<dbReference type="SUPFAM" id="SSF51735">
    <property type="entry name" value="NAD(P)-binding Rossmann-fold domains"/>
    <property type="match status" value="1"/>
</dbReference>
<proteinExistence type="inferred from homology"/>
<feature type="compositionally biased region" description="Polar residues" evidence="3">
    <location>
        <begin position="261"/>
        <end position="272"/>
    </location>
</feature>
<evidence type="ECO:0000313" key="5">
    <source>
        <dbReference type="Proteomes" id="UP000183407"/>
    </source>
</evidence>
<dbReference type="PANTHER" id="PTHR24321:SF8">
    <property type="entry name" value="ESTRADIOL 17-BETA-DEHYDROGENASE 8-RELATED"/>
    <property type="match status" value="1"/>
</dbReference>
<dbReference type="Pfam" id="PF13561">
    <property type="entry name" value="adh_short_C2"/>
    <property type="match status" value="1"/>
</dbReference>
<evidence type="ECO:0000256" key="1">
    <source>
        <dbReference type="ARBA" id="ARBA00006484"/>
    </source>
</evidence>
<keyword evidence="2" id="KW-0560">Oxidoreductase</keyword>